<dbReference type="EMBL" id="JACHHQ010000021">
    <property type="protein sequence ID" value="MBB5202671.1"/>
    <property type="molecule type" value="Genomic_DNA"/>
</dbReference>
<comment type="caution">
    <text evidence="1">The sequence shown here is derived from an EMBL/GenBank/DDBJ whole genome shotgun (WGS) entry which is preliminary data.</text>
</comment>
<dbReference type="AlphaFoldDB" id="A0A840S1W6"/>
<evidence type="ECO:0000313" key="1">
    <source>
        <dbReference type="EMBL" id="MBB5202671.1"/>
    </source>
</evidence>
<organism evidence="1 2">
    <name type="scientific">Glaciimonas immobilis</name>
    <dbReference type="NCBI Taxonomy" id="728004"/>
    <lineage>
        <taxon>Bacteria</taxon>
        <taxon>Pseudomonadati</taxon>
        <taxon>Pseudomonadota</taxon>
        <taxon>Betaproteobacteria</taxon>
        <taxon>Burkholderiales</taxon>
        <taxon>Oxalobacteraceae</taxon>
        <taxon>Glaciimonas</taxon>
    </lineage>
</organism>
<sequence length="31" mass="3289">MLLLLLLPLTYPVIGAAKCFSHQAGIVGIHV</sequence>
<name>A0A840S1W6_9BURK</name>
<gene>
    <name evidence="1" type="ORF">HNR39_004541</name>
</gene>
<accession>A0A840S1W6</accession>
<proteinExistence type="predicted"/>
<reference evidence="1 2" key="1">
    <citation type="submission" date="2020-08" db="EMBL/GenBank/DDBJ databases">
        <title>Genomic Encyclopedia of Type Strains, Phase IV (KMG-IV): sequencing the most valuable type-strain genomes for metagenomic binning, comparative biology and taxonomic classification.</title>
        <authorList>
            <person name="Goeker M."/>
        </authorList>
    </citation>
    <scope>NUCLEOTIDE SEQUENCE [LARGE SCALE GENOMIC DNA]</scope>
    <source>
        <strain evidence="1 2">DSM 23240</strain>
    </source>
</reference>
<protein>
    <submittedName>
        <fullName evidence="1">Uncharacterized protein</fullName>
    </submittedName>
</protein>
<keyword evidence="2" id="KW-1185">Reference proteome</keyword>
<dbReference type="Proteomes" id="UP000571084">
    <property type="component" value="Unassembled WGS sequence"/>
</dbReference>
<evidence type="ECO:0000313" key="2">
    <source>
        <dbReference type="Proteomes" id="UP000571084"/>
    </source>
</evidence>